<name>D8Q1Z0_SCHCM</name>
<evidence type="ECO:0000259" key="11">
    <source>
        <dbReference type="PROSITE" id="PS51384"/>
    </source>
</evidence>
<comment type="subunit">
    <text evidence="9">Interacts with DRE2; as part of the cytosolic iron-sulfur (Fe-S) protein assembly (CIA) machinery.</text>
</comment>
<comment type="similarity">
    <text evidence="9">Belongs to the NADPH-dependent diflavin oxidoreductase NDOR1 family.</text>
</comment>
<keyword evidence="8 9" id="KW-0560">Oxidoreductase</keyword>
<dbReference type="SUPFAM" id="SSF52343">
    <property type="entry name" value="Ferredoxin reductase-like, C-terminal NADP-linked domain"/>
    <property type="match status" value="1"/>
</dbReference>
<dbReference type="InterPro" id="IPR008254">
    <property type="entry name" value="Flavodoxin/NO_synth"/>
</dbReference>
<evidence type="ECO:0000313" key="13">
    <source>
        <dbReference type="Proteomes" id="UP000007431"/>
    </source>
</evidence>
<comment type="subcellular location">
    <subcellularLocation>
        <location evidence="9">Cytoplasm</location>
    </subcellularLocation>
    <subcellularLocation>
        <location evidence="9">Mitochondrion</location>
    </subcellularLocation>
    <text evidence="9">Relocalizes to mitochondria after H(2)O(2) exposure.</text>
</comment>
<feature type="binding site" evidence="9">
    <location>
        <position position="154"/>
    </location>
    <ligand>
        <name>FMN</name>
        <dbReference type="ChEBI" id="CHEBI:58210"/>
    </ligand>
</feature>
<evidence type="ECO:0000256" key="4">
    <source>
        <dbReference type="ARBA" id="ARBA00022630"/>
    </source>
</evidence>
<evidence type="ECO:0000259" key="10">
    <source>
        <dbReference type="PROSITE" id="PS50902"/>
    </source>
</evidence>
<comment type="cofactor">
    <cofactor evidence="1 9">
        <name>FMN</name>
        <dbReference type="ChEBI" id="CHEBI:58210"/>
    </cofactor>
</comment>
<dbReference type="InterPro" id="IPR028879">
    <property type="entry name" value="NDOR1"/>
</dbReference>
<organism evidence="13">
    <name type="scientific">Schizophyllum commune (strain H4-8 / FGSC 9210)</name>
    <name type="common">Split gill fungus</name>
    <dbReference type="NCBI Taxonomy" id="578458"/>
    <lineage>
        <taxon>Eukaryota</taxon>
        <taxon>Fungi</taxon>
        <taxon>Dikarya</taxon>
        <taxon>Basidiomycota</taxon>
        <taxon>Agaricomycotina</taxon>
        <taxon>Agaricomycetes</taxon>
        <taxon>Agaricomycetidae</taxon>
        <taxon>Agaricales</taxon>
        <taxon>Schizophyllaceae</taxon>
        <taxon>Schizophyllum</taxon>
    </lineage>
</organism>
<feature type="binding site" evidence="9">
    <location>
        <position position="353"/>
    </location>
    <ligand>
        <name>FAD</name>
        <dbReference type="ChEBI" id="CHEBI:57692"/>
    </ligand>
</feature>
<dbReference type="Gene3D" id="3.40.50.360">
    <property type="match status" value="1"/>
</dbReference>
<dbReference type="Gene3D" id="2.40.30.10">
    <property type="entry name" value="Translation factors"/>
    <property type="match status" value="1"/>
</dbReference>
<comment type="similarity">
    <text evidence="9">In the C-terminal section; belongs to the flavoprotein pyridine nucleotide cytochrome reductase family.</text>
</comment>
<keyword evidence="9" id="KW-0496">Mitochondrion</keyword>
<dbReference type="PRINTS" id="PR00371">
    <property type="entry name" value="FPNCR"/>
</dbReference>
<keyword evidence="5 9" id="KW-0288">FMN</keyword>
<proteinExistence type="inferred from homology"/>
<evidence type="ECO:0000256" key="5">
    <source>
        <dbReference type="ARBA" id="ARBA00022643"/>
    </source>
</evidence>
<dbReference type="HOGENOM" id="CLU_001570_17_6_1"/>
<dbReference type="InterPro" id="IPR029039">
    <property type="entry name" value="Flavoprotein-like_sf"/>
</dbReference>
<gene>
    <name evidence="9" type="primary">TAH18</name>
    <name evidence="12" type="ORF">SCHCODRAFT_82107</name>
</gene>
<evidence type="ECO:0000256" key="2">
    <source>
        <dbReference type="ARBA" id="ARBA00001974"/>
    </source>
</evidence>
<dbReference type="InterPro" id="IPR023173">
    <property type="entry name" value="NADPH_Cyt_P450_Rdtase_alpha"/>
</dbReference>
<dbReference type="Pfam" id="PF00175">
    <property type="entry name" value="NAD_binding_1"/>
    <property type="match status" value="1"/>
</dbReference>
<evidence type="ECO:0000256" key="8">
    <source>
        <dbReference type="ARBA" id="ARBA00023002"/>
    </source>
</evidence>
<dbReference type="Pfam" id="PF00258">
    <property type="entry name" value="Flavodoxin_1"/>
    <property type="match status" value="1"/>
</dbReference>
<keyword evidence="6 9" id="KW-0274">FAD</keyword>
<dbReference type="PRINTS" id="PR00369">
    <property type="entry name" value="FLAVODOXIN"/>
</dbReference>
<keyword evidence="3 9" id="KW-0963">Cytoplasm</keyword>
<feature type="binding site" evidence="9">
    <location>
        <begin position="512"/>
        <end position="513"/>
    </location>
    <ligand>
        <name>NADP(+)</name>
        <dbReference type="ChEBI" id="CHEBI:58349"/>
    </ligand>
</feature>
<dbReference type="Proteomes" id="UP000007431">
    <property type="component" value="Unassembled WGS sequence"/>
</dbReference>
<dbReference type="GO" id="GO:0034599">
    <property type="term" value="P:cellular response to oxidative stress"/>
    <property type="evidence" value="ECO:0007669"/>
    <property type="project" value="EnsemblFungi"/>
</dbReference>
<evidence type="ECO:0000313" key="12">
    <source>
        <dbReference type="EMBL" id="EFI98590.1"/>
    </source>
</evidence>
<dbReference type="GO" id="GO:0006809">
    <property type="term" value="P:nitric oxide biosynthetic process"/>
    <property type="evidence" value="ECO:0007669"/>
    <property type="project" value="EnsemblFungi"/>
</dbReference>
<evidence type="ECO:0000256" key="7">
    <source>
        <dbReference type="ARBA" id="ARBA00022857"/>
    </source>
</evidence>
<dbReference type="HAMAP" id="MF_03178">
    <property type="entry name" value="NDOR1"/>
    <property type="match status" value="1"/>
</dbReference>
<dbReference type="InterPro" id="IPR017938">
    <property type="entry name" value="Riboflavin_synthase-like_b-brl"/>
</dbReference>
<feature type="binding site" evidence="9">
    <location>
        <begin position="34"/>
        <end position="39"/>
    </location>
    <ligand>
        <name>FMN</name>
        <dbReference type="ChEBI" id="CHEBI:58210"/>
    </ligand>
</feature>
<feature type="domain" description="FAD-binding FR-type" evidence="11">
    <location>
        <begin position="218"/>
        <end position="444"/>
    </location>
</feature>
<sequence length="597" mass="66926">MAASTSTADSDVAELDKINELQLEERSLLILYATETGNSQDCADRIARECRRIAFRCRVVSVDEYDLSSLLTEPLVIFVISTSGSGREPRTASPLFNLLLRADLPPDLFDELSFTIFGLGDSAYEKFCWPAKVLNARLRGLDAHEILARGEGDDQHTMGIDGALEPWMAKLLDTLLALYPLPEGTSIAGPVSRPPPRVALKTAKTSDLPLPDSLAVNPDYFNATLSVNRRLTAEDWWQDVRHFDYLPGDAAVVHPEAAPADVDAFLAMMGWSEQADERIELIHAQKDQTLPSFLPSVSTLRTLFTRYLDFNTVPRRGFFVWLRYFATDELERERLDEFLGDGDDLYDYTTRVRRTIAEVLADFRHLRIPKEYVFDVFPPLRPREFSIASSVKRHPRNIHLCIAIVKYRTKLKVPRRGVCTSWLVGLPLGSTLRMRIHRGLIELPPSNVPVICVGPGTGIAPMRAVIEEREAAGAKDNTLYFGCRSASKDEHYAEEWTAYANDGHLTYRVARSREGAEGAARVYVQDLMREDARTLWELVGEREGRVFISGSSNKMPAAVRSALAYAAETYGGLSADAAKAYVEKMERDGRLVEECWS</sequence>
<comment type="catalytic activity">
    <reaction evidence="9">
        <text>2 oxidized [2Fe-2S]-[protein] + NADPH = 2 reduced [2Fe-2S]-[protein] + NADP(+) + H(+)</text>
        <dbReference type="Rhea" id="RHEA:67716"/>
        <dbReference type="Rhea" id="RHEA-COMP:17327"/>
        <dbReference type="Rhea" id="RHEA-COMP:17328"/>
        <dbReference type="ChEBI" id="CHEBI:15378"/>
        <dbReference type="ChEBI" id="CHEBI:33737"/>
        <dbReference type="ChEBI" id="CHEBI:33738"/>
        <dbReference type="ChEBI" id="CHEBI:57783"/>
        <dbReference type="ChEBI" id="CHEBI:58349"/>
    </reaction>
</comment>
<dbReference type="GO" id="GO:0050660">
    <property type="term" value="F:flavin adenine dinucleotide binding"/>
    <property type="evidence" value="ECO:0007669"/>
    <property type="project" value="UniProtKB-UniRule"/>
</dbReference>
<dbReference type="SUPFAM" id="SSF52218">
    <property type="entry name" value="Flavoproteins"/>
    <property type="match status" value="1"/>
</dbReference>
<dbReference type="EC" id="1.18.1.-" evidence="9"/>
<dbReference type="SUPFAM" id="SSF63380">
    <property type="entry name" value="Riboflavin synthase domain-like"/>
    <property type="match status" value="1"/>
</dbReference>
<dbReference type="GO" id="GO:0045429">
    <property type="term" value="P:positive regulation of nitric oxide biosynthetic process"/>
    <property type="evidence" value="ECO:0007669"/>
    <property type="project" value="EnsemblFungi"/>
</dbReference>
<feature type="binding site" evidence="9">
    <location>
        <position position="457"/>
    </location>
    <ligand>
        <name>NADP(+)</name>
        <dbReference type="ChEBI" id="CHEBI:58349"/>
    </ligand>
</feature>
<keyword evidence="7 9" id="KW-0521">NADP</keyword>
<dbReference type="OMA" id="DIMSIPR"/>
<dbReference type="VEuPathDB" id="FungiDB:SCHCODRAFT_01122358"/>
<dbReference type="STRING" id="578458.D8Q1Z0"/>
<feature type="binding site" evidence="9">
    <location>
        <begin position="383"/>
        <end position="386"/>
    </location>
    <ligand>
        <name>FAD</name>
        <dbReference type="ChEBI" id="CHEBI:57692"/>
    </ligand>
</feature>
<keyword evidence="4 9" id="KW-0285">Flavoprotein</keyword>
<dbReference type="GO" id="GO:0097361">
    <property type="term" value="C:cytosolic [4Fe-4S] assembly targeting complex"/>
    <property type="evidence" value="ECO:0007669"/>
    <property type="project" value="EnsemblFungi"/>
</dbReference>
<dbReference type="GO" id="GO:0016226">
    <property type="term" value="P:iron-sulfur cluster assembly"/>
    <property type="evidence" value="ECO:0007669"/>
    <property type="project" value="UniProtKB-UniRule"/>
</dbReference>
<dbReference type="InterPro" id="IPR001433">
    <property type="entry name" value="OxRdtase_FAD/NAD-bd"/>
</dbReference>
<dbReference type="PANTHER" id="PTHR19384">
    <property type="entry name" value="NITRIC OXIDE SYNTHASE-RELATED"/>
    <property type="match status" value="1"/>
</dbReference>
<dbReference type="InterPro" id="IPR039261">
    <property type="entry name" value="FNR_nucleotide-bd"/>
</dbReference>
<dbReference type="GO" id="GO:0050661">
    <property type="term" value="F:NADP binding"/>
    <property type="evidence" value="ECO:0007669"/>
    <property type="project" value="UniProtKB-UniRule"/>
</dbReference>
<feature type="binding site" evidence="9">
    <location>
        <begin position="521"/>
        <end position="525"/>
    </location>
    <ligand>
        <name>NADP(+)</name>
        <dbReference type="ChEBI" id="CHEBI:58349"/>
    </ligand>
</feature>
<dbReference type="Pfam" id="PF00667">
    <property type="entry name" value="FAD_binding_1"/>
    <property type="match status" value="1"/>
</dbReference>
<evidence type="ECO:0000256" key="1">
    <source>
        <dbReference type="ARBA" id="ARBA00001917"/>
    </source>
</evidence>
<dbReference type="GO" id="GO:0005739">
    <property type="term" value="C:mitochondrion"/>
    <property type="evidence" value="ECO:0007669"/>
    <property type="project" value="UniProtKB-SubCell"/>
</dbReference>
<dbReference type="InParanoid" id="D8Q1Z0"/>
<reference evidence="12 13" key="1">
    <citation type="journal article" date="2010" name="Nat. Biotechnol.">
        <title>Genome sequence of the model mushroom Schizophyllum commune.</title>
        <authorList>
            <person name="Ohm R.A."/>
            <person name="de Jong J.F."/>
            <person name="Lugones L.G."/>
            <person name="Aerts A."/>
            <person name="Kothe E."/>
            <person name="Stajich J.E."/>
            <person name="de Vries R.P."/>
            <person name="Record E."/>
            <person name="Levasseur A."/>
            <person name="Baker S.E."/>
            <person name="Bartholomew K.A."/>
            <person name="Coutinho P.M."/>
            <person name="Erdmann S."/>
            <person name="Fowler T.J."/>
            <person name="Gathman A.C."/>
            <person name="Lombard V."/>
            <person name="Henrissat B."/>
            <person name="Knabe N."/>
            <person name="Kuees U."/>
            <person name="Lilly W.W."/>
            <person name="Lindquist E."/>
            <person name="Lucas S."/>
            <person name="Magnuson J.K."/>
            <person name="Piumi F."/>
            <person name="Raudaskoski M."/>
            <person name="Salamov A."/>
            <person name="Schmutz J."/>
            <person name="Schwarze F.W.M.R."/>
            <person name="vanKuyk P.A."/>
            <person name="Horton J.S."/>
            <person name="Grigoriev I.V."/>
            <person name="Woesten H.A.B."/>
        </authorList>
    </citation>
    <scope>NUCLEOTIDE SEQUENCE [LARGE SCALE GENOMIC DNA]</scope>
    <source>
        <strain evidence="13">H4-8 / FGSC 9210</strain>
    </source>
</reference>
<dbReference type="PROSITE" id="PS51384">
    <property type="entry name" value="FAD_FR"/>
    <property type="match status" value="1"/>
</dbReference>
<comment type="cofactor">
    <cofactor evidence="2 9">
        <name>FAD</name>
        <dbReference type="ChEBI" id="CHEBI:57692"/>
    </cofactor>
</comment>
<evidence type="ECO:0000256" key="9">
    <source>
        <dbReference type="HAMAP-Rule" id="MF_03178"/>
    </source>
</evidence>
<dbReference type="Gene3D" id="1.20.990.10">
    <property type="entry name" value="NADPH-cytochrome p450 Reductase, Chain A, domain 3"/>
    <property type="match status" value="1"/>
</dbReference>
<dbReference type="GO" id="GO:0160246">
    <property type="term" value="F:NADPH-iron-sulfur [2Fe-2S] protein oxidoreductase activity"/>
    <property type="evidence" value="ECO:0007669"/>
    <property type="project" value="EnsemblFungi"/>
</dbReference>
<feature type="domain" description="Flavodoxin-like" evidence="10">
    <location>
        <begin position="28"/>
        <end position="172"/>
    </location>
</feature>
<evidence type="ECO:0000256" key="6">
    <source>
        <dbReference type="ARBA" id="ARBA00022827"/>
    </source>
</evidence>
<dbReference type="GO" id="GO:0016651">
    <property type="term" value="F:oxidoreductase activity, acting on NAD(P)H"/>
    <property type="evidence" value="ECO:0007669"/>
    <property type="project" value="UniProtKB-UniRule"/>
</dbReference>
<dbReference type="InterPro" id="IPR003097">
    <property type="entry name" value="CysJ-like_FAD-binding"/>
</dbReference>
<keyword evidence="13" id="KW-1185">Reference proteome</keyword>
<feature type="binding site" evidence="9">
    <location>
        <begin position="81"/>
        <end position="84"/>
    </location>
    <ligand>
        <name>FMN</name>
        <dbReference type="ChEBI" id="CHEBI:58210"/>
    </ligand>
</feature>
<dbReference type="InterPro" id="IPR001094">
    <property type="entry name" value="Flavdoxin-like"/>
</dbReference>
<dbReference type="GO" id="GO:0005829">
    <property type="term" value="C:cytosol"/>
    <property type="evidence" value="ECO:0007669"/>
    <property type="project" value="EnsemblFungi"/>
</dbReference>
<dbReference type="FunCoup" id="D8Q1Z0">
    <property type="interactions" value="457"/>
</dbReference>
<accession>D8Q1Z0</accession>
<dbReference type="GO" id="GO:0010181">
    <property type="term" value="F:FMN binding"/>
    <property type="evidence" value="ECO:0007669"/>
    <property type="project" value="UniProtKB-UniRule"/>
</dbReference>
<dbReference type="eggNOG" id="KOG1159">
    <property type="taxonomic scope" value="Eukaryota"/>
</dbReference>
<feature type="binding site" evidence="9">
    <location>
        <position position="596"/>
    </location>
    <ligand>
        <name>FAD</name>
        <dbReference type="ChEBI" id="CHEBI:57692"/>
    </ligand>
</feature>
<dbReference type="InterPro" id="IPR017927">
    <property type="entry name" value="FAD-bd_FR_type"/>
</dbReference>
<dbReference type="EMBL" id="GL377305">
    <property type="protein sequence ID" value="EFI98590.1"/>
    <property type="molecule type" value="Genomic_DNA"/>
</dbReference>
<dbReference type="InterPro" id="IPR001709">
    <property type="entry name" value="Flavoprot_Pyr_Nucl_cyt_Rdtase"/>
</dbReference>
<dbReference type="Gene3D" id="3.40.50.80">
    <property type="entry name" value="Nucleotide-binding domain of ferredoxin-NADP reductase (FNR) module"/>
    <property type="match status" value="1"/>
</dbReference>
<dbReference type="PANTHER" id="PTHR19384:SF10">
    <property type="entry name" value="NADPH-DEPENDENT DIFLAVIN OXIDOREDUCTASE 1"/>
    <property type="match status" value="1"/>
</dbReference>
<comment type="caution">
    <text evidence="9">Lacks conserved residue(s) required for the propagation of feature annotation.</text>
</comment>
<protein>
    <recommendedName>
        <fullName evidence="9">NADPH-dependent diflavin oxidoreductase 1</fullName>
        <ecNumber evidence="9">1.18.1.-</ecNumber>
    </recommendedName>
    <alternativeName>
        <fullName evidence="9">NADPH-dependent FMN and FAD-containing oxidoreductase</fullName>
    </alternativeName>
</protein>
<comment type="similarity">
    <text evidence="9">In the N-terminal section; belongs to the flavodoxin family.</text>
</comment>
<dbReference type="PROSITE" id="PS50902">
    <property type="entry name" value="FLAVODOXIN_LIKE"/>
    <property type="match status" value="1"/>
</dbReference>
<feature type="binding site" evidence="9">
    <location>
        <begin position="417"/>
        <end position="420"/>
    </location>
    <ligand>
        <name>FAD</name>
        <dbReference type="ChEBI" id="CHEBI:57692"/>
    </ligand>
</feature>
<dbReference type="AlphaFoldDB" id="D8Q1Z0"/>
<comment type="function">
    <text evidence="9">NADPH-dependent reductase which is a central component of the cytosolic iron-sulfur (Fe-S) protein assembly (CIA) machinery. Transfers electrons from NADPH via its FAD and FMN prosthetic groups to the [2Fe-2S] cluster of DRE2, another key component of the CIA machinery. In turn, this reduced cluster provides electrons for assembly of cytosolic iron-sulfur cluster proteins. Positively controls H(2)O(2)-induced cell death.</text>
</comment>
<evidence type="ECO:0000256" key="3">
    <source>
        <dbReference type="ARBA" id="ARBA00022490"/>
    </source>
</evidence>